<dbReference type="OrthoDB" id="28755at2759"/>
<organism evidence="2 3">
    <name type="scientific">Symbiodinium natans</name>
    <dbReference type="NCBI Taxonomy" id="878477"/>
    <lineage>
        <taxon>Eukaryota</taxon>
        <taxon>Sar</taxon>
        <taxon>Alveolata</taxon>
        <taxon>Dinophyceae</taxon>
        <taxon>Suessiales</taxon>
        <taxon>Symbiodiniaceae</taxon>
        <taxon>Symbiodinium</taxon>
    </lineage>
</organism>
<name>A0A812I9M2_9DINO</name>
<keyword evidence="1" id="KW-0472">Membrane</keyword>
<gene>
    <name evidence="2" type="primary">TBL8</name>
    <name evidence="2" type="ORF">SNAT2548_LOCUS3618</name>
</gene>
<reference evidence="2" key="1">
    <citation type="submission" date="2021-02" db="EMBL/GenBank/DDBJ databases">
        <authorList>
            <person name="Dougan E. K."/>
            <person name="Rhodes N."/>
            <person name="Thang M."/>
            <person name="Chan C."/>
        </authorList>
    </citation>
    <scope>NUCLEOTIDE SEQUENCE</scope>
</reference>
<evidence type="ECO:0000313" key="3">
    <source>
        <dbReference type="Proteomes" id="UP000604046"/>
    </source>
</evidence>
<evidence type="ECO:0000313" key="2">
    <source>
        <dbReference type="EMBL" id="CAE7030007.1"/>
    </source>
</evidence>
<feature type="transmembrane region" description="Helical" evidence="1">
    <location>
        <begin position="6"/>
        <end position="30"/>
    </location>
</feature>
<dbReference type="Proteomes" id="UP000604046">
    <property type="component" value="Unassembled WGS sequence"/>
</dbReference>
<comment type="caution">
    <text evidence="2">The sequence shown here is derived from an EMBL/GenBank/DDBJ whole genome shotgun (WGS) entry which is preliminary data.</text>
</comment>
<proteinExistence type="predicted"/>
<evidence type="ECO:0000256" key="1">
    <source>
        <dbReference type="SAM" id="Phobius"/>
    </source>
</evidence>
<dbReference type="AlphaFoldDB" id="A0A812I9M2"/>
<keyword evidence="1" id="KW-1133">Transmembrane helix</keyword>
<accession>A0A812I9M2</accession>
<keyword evidence="3" id="KW-1185">Reference proteome</keyword>
<protein>
    <submittedName>
        <fullName evidence="2">TBL8 protein</fullName>
    </submittedName>
</protein>
<keyword evidence="1" id="KW-0812">Transmembrane</keyword>
<sequence length="317" mass="35292">MKSWKSWASIASSFFFGLQYCAFVGLLGSVPRRSTAMPGRARTPHLDVVIAHCDRPLGWVSKFVTRNVSNVTIISKCNQTVEGAPPQARIVRLGNVGRCDHSYAHWLAQLQDRVPSDRQGSDLILFIKDNDMSARYSEHGVMDRAVPFDEMVQSATGPSRFACGRQWFSRRGGQPSTYHVKAVLGSFAMRAYNRTAGKLASPQGSSGPFQSKYKHMRAWMQDVGIAELLKNQTVVRVCYGGAFLTTYSQTVLPASRTWQKIEASLARGESIEEGHFAERSWAALLSTPLTLQDEVKAFTYLKTIHFAPPLNGMILQR</sequence>
<dbReference type="EMBL" id="CAJNDS010000224">
    <property type="protein sequence ID" value="CAE7030007.1"/>
    <property type="molecule type" value="Genomic_DNA"/>
</dbReference>